<dbReference type="AlphaFoldDB" id="A0A1E5SYM6"/>
<gene>
    <name evidence="4" type="ORF">BFP71_12085</name>
</gene>
<dbReference type="SUPFAM" id="SSF48452">
    <property type="entry name" value="TPR-like"/>
    <property type="match status" value="1"/>
</dbReference>
<proteinExistence type="predicted"/>
<keyword evidence="3" id="KW-0472">Membrane</keyword>
<feature type="transmembrane region" description="Helical" evidence="3">
    <location>
        <begin position="98"/>
        <end position="123"/>
    </location>
</feature>
<dbReference type="STRING" id="1563681.BFP71_12085"/>
<keyword evidence="1" id="KW-0677">Repeat</keyword>
<dbReference type="OrthoDB" id="9779074at2"/>
<dbReference type="EMBL" id="MDGQ01000005">
    <property type="protein sequence ID" value="OEK04216.1"/>
    <property type="molecule type" value="Genomic_DNA"/>
</dbReference>
<dbReference type="InterPro" id="IPR011990">
    <property type="entry name" value="TPR-like_helical_dom_sf"/>
</dbReference>
<keyword evidence="5" id="KW-1185">Reference proteome</keyword>
<dbReference type="RefSeq" id="WP_069835721.1">
    <property type="nucleotide sequence ID" value="NZ_MDGQ01000005.1"/>
</dbReference>
<dbReference type="PANTHER" id="PTHR44858">
    <property type="entry name" value="TETRATRICOPEPTIDE REPEAT PROTEIN 6"/>
    <property type="match status" value="1"/>
</dbReference>
<evidence type="ECO:0000256" key="2">
    <source>
        <dbReference type="ARBA" id="ARBA00022803"/>
    </source>
</evidence>
<evidence type="ECO:0000256" key="3">
    <source>
        <dbReference type="SAM" id="Phobius"/>
    </source>
</evidence>
<dbReference type="InterPro" id="IPR050498">
    <property type="entry name" value="Ycf3"/>
</dbReference>
<feature type="transmembrane region" description="Helical" evidence="3">
    <location>
        <begin position="48"/>
        <end position="68"/>
    </location>
</feature>
<evidence type="ECO:0000313" key="4">
    <source>
        <dbReference type="EMBL" id="OEK04216.1"/>
    </source>
</evidence>
<sequence length="763" mass="87381">MNLSKLTSELKRRNVFKVATAYAVTGWLLIQIAVSIEKPLSLPDWLDTVIILTVLIGFPVALIIAWVYEWTNKGLQKTETVDSEISITSTTSKKLNRVIIFSLSVLIVFLLVERIFFVGNLFVEDKPSVAVLPFVNQSTDPENAFFADGLAEELLNELAHVEGLRVIARTSSFSFKGKSLSLKEIAEKLNVDHILTGSVRKSGNQLRISTELVKIEDESSIWSQAYDRESNDIFDIQSEIAKSAIKELRVQLLPEEIKALDNIPTKSAAAYELFLRTRQIRSNAPDTLRLEIELLNQAIALDPEFAKAHASLAISYDLLHEYGNYPFDQTLEKMEFHVSEAFKYDSNSPEAYRARAWLKRKNFTGGPERFVEAIKDLEKVVELVPNHALAYNDLQIVYREQNRISKADSTLLIAWKLDPLNKAITHNVTGLYANRGELEKAIEILEEALVEHPNFAPLYTQMIGFMRNAPYGKTEKAFMLAHEANKRFPQDVGLYERLVELSKSLNLPPLTDKYQGQFLALYPENFTAMTEMINTRFYRKEYDEILGFAESILQRFGEPAARSLAVLRISAHYQKEEYKEALEIIDEFFPEVYNVDFKLDEVLEAQFHNDLSSILEFYTYILIKQNDNRTGDYIGKIESHMSYHDSLTETRRIQKSAKFSEFMIENEEVSVGRLYSQLHVASMRGEVNKAVSLIDEIYFQRRAFSSALVELTTDAMFDPIYESKEFQAILTRIKEDVNSKRAVVIAYLKEQGEWDNAWTAQLD</sequence>
<comment type="caution">
    <text evidence="4">The sequence shown here is derived from an EMBL/GenBank/DDBJ whole genome shotgun (WGS) entry which is preliminary data.</text>
</comment>
<keyword evidence="3" id="KW-0812">Transmembrane</keyword>
<dbReference type="Gene3D" id="3.40.50.10070">
    <property type="entry name" value="TolB, N-terminal domain"/>
    <property type="match status" value="1"/>
</dbReference>
<accession>A0A1E5SYM6</accession>
<evidence type="ECO:0000313" key="5">
    <source>
        <dbReference type="Proteomes" id="UP000095552"/>
    </source>
</evidence>
<dbReference type="Gene3D" id="1.25.40.10">
    <property type="entry name" value="Tetratricopeptide repeat domain"/>
    <property type="match status" value="2"/>
</dbReference>
<evidence type="ECO:0000256" key="1">
    <source>
        <dbReference type="ARBA" id="ARBA00022737"/>
    </source>
</evidence>
<organism evidence="4 5">
    <name type="scientific">Roseivirga misakiensis</name>
    <dbReference type="NCBI Taxonomy" id="1563681"/>
    <lineage>
        <taxon>Bacteria</taxon>
        <taxon>Pseudomonadati</taxon>
        <taxon>Bacteroidota</taxon>
        <taxon>Cytophagia</taxon>
        <taxon>Cytophagales</taxon>
        <taxon>Roseivirgaceae</taxon>
        <taxon>Roseivirga</taxon>
    </lineage>
</organism>
<protein>
    <submittedName>
        <fullName evidence="4">Uncharacterized protein</fullName>
    </submittedName>
</protein>
<keyword evidence="3" id="KW-1133">Transmembrane helix</keyword>
<name>A0A1E5SYM6_9BACT</name>
<feature type="transmembrane region" description="Helical" evidence="3">
    <location>
        <begin position="15"/>
        <end position="36"/>
    </location>
</feature>
<keyword evidence="2" id="KW-0802">TPR repeat</keyword>
<reference evidence="4 5" key="1">
    <citation type="submission" date="2016-08" db="EMBL/GenBank/DDBJ databases">
        <title>Draft genome of Fabibacter sp. strain SK-8.</title>
        <authorList>
            <person name="Wong S.-K."/>
            <person name="Hamasaki K."/>
            <person name="Yoshizawa S."/>
        </authorList>
    </citation>
    <scope>NUCLEOTIDE SEQUENCE [LARGE SCALE GENOMIC DNA]</scope>
    <source>
        <strain evidence="4 5">SK-8</strain>
    </source>
</reference>
<dbReference type="PANTHER" id="PTHR44858:SF1">
    <property type="entry name" value="UDP-N-ACETYLGLUCOSAMINE--PEPTIDE N-ACETYLGLUCOSAMINYLTRANSFERASE SPINDLY-RELATED"/>
    <property type="match status" value="1"/>
</dbReference>
<dbReference type="Proteomes" id="UP000095552">
    <property type="component" value="Unassembled WGS sequence"/>
</dbReference>